<accession>A0A2P2N975</accession>
<sequence>MHVGFLMCWIRFFFL</sequence>
<name>A0A2P2N975_RHIMU</name>
<reference evidence="1" key="1">
    <citation type="submission" date="2018-02" db="EMBL/GenBank/DDBJ databases">
        <title>Rhizophora mucronata_Transcriptome.</title>
        <authorList>
            <person name="Meera S.P."/>
            <person name="Sreeshan A."/>
            <person name="Augustine A."/>
        </authorList>
    </citation>
    <scope>NUCLEOTIDE SEQUENCE</scope>
    <source>
        <tissue evidence="1">Leaf</tissue>
    </source>
</reference>
<protein>
    <submittedName>
        <fullName evidence="1">Uncharacterized protein</fullName>
    </submittedName>
</protein>
<proteinExistence type="predicted"/>
<dbReference type="EMBL" id="GGEC01058529">
    <property type="protein sequence ID" value="MBX39013.1"/>
    <property type="molecule type" value="Transcribed_RNA"/>
</dbReference>
<organism evidence="1">
    <name type="scientific">Rhizophora mucronata</name>
    <name type="common">Asiatic mangrove</name>
    <dbReference type="NCBI Taxonomy" id="61149"/>
    <lineage>
        <taxon>Eukaryota</taxon>
        <taxon>Viridiplantae</taxon>
        <taxon>Streptophyta</taxon>
        <taxon>Embryophyta</taxon>
        <taxon>Tracheophyta</taxon>
        <taxon>Spermatophyta</taxon>
        <taxon>Magnoliopsida</taxon>
        <taxon>eudicotyledons</taxon>
        <taxon>Gunneridae</taxon>
        <taxon>Pentapetalae</taxon>
        <taxon>rosids</taxon>
        <taxon>fabids</taxon>
        <taxon>Malpighiales</taxon>
        <taxon>Rhizophoraceae</taxon>
        <taxon>Rhizophora</taxon>
    </lineage>
</organism>
<evidence type="ECO:0000313" key="1">
    <source>
        <dbReference type="EMBL" id="MBX39013.1"/>
    </source>
</evidence>